<feature type="non-terminal residue" evidence="1">
    <location>
        <position position="79"/>
    </location>
</feature>
<sequence>MDWVQDILHMSELGLWNMVTDKDMQNVKFYIDGTMARLLGAKENMSPEACFEFWYKRINRGNHAYVNDVMNRIVHTGKL</sequence>
<keyword evidence="2" id="KW-1185">Reference proteome</keyword>
<protein>
    <submittedName>
        <fullName evidence="1">Uncharacterized protein</fullName>
    </submittedName>
</protein>
<dbReference type="Proteomes" id="UP001168620">
    <property type="component" value="Unassembled WGS sequence"/>
</dbReference>
<organism evidence="1 2">
    <name type="scientific">Nocardioides oceani</name>
    <dbReference type="NCBI Taxonomy" id="3058369"/>
    <lineage>
        <taxon>Bacteria</taxon>
        <taxon>Bacillati</taxon>
        <taxon>Actinomycetota</taxon>
        <taxon>Actinomycetes</taxon>
        <taxon>Propionibacteriales</taxon>
        <taxon>Nocardioidaceae</taxon>
        <taxon>Nocardioides</taxon>
    </lineage>
</organism>
<accession>A0ABT8FNA5</accession>
<name>A0ABT8FNA5_9ACTN</name>
<comment type="caution">
    <text evidence="1">The sequence shown here is derived from an EMBL/GenBank/DDBJ whole genome shotgun (WGS) entry which is preliminary data.</text>
</comment>
<reference evidence="1" key="1">
    <citation type="submission" date="2023-06" db="EMBL/GenBank/DDBJ databases">
        <title>Draft genome sequence of Nocardioides sp. SOB77.</title>
        <authorList>
            <person name="Zhang G."/>
        </authorList>
    </citation>
    <scope>NUCLEOTIDE SEQUENCE</scope>
    <source>
        <strain evidence="1">SOB77</strain>
    </source>
</reference>
<evidence type="ECO:0000313" key="2">
    <source>
        <dbReference type="Proteomes" id="UP001168620"/>
    </source>
</evidence>
<proteinExistence type="predicted"/>
<dbReference type="EMBL" id="JAUHJQ010000177">
    <property type="protein sequence ID" value="MDN4175980.1"/>
    <property type="molecule type" value="Genomic_DNA"/>
</dbReference>
<gene>
    <name evidence="1" type="ORF">QWY28_23750</name>
</gene>
<evidence type="ECO:0000313" key="1">
    <source>
        <dbReference type="EMBL" id="MDN4175980.1"/>
    </source>
</evidence>